<protein>
    <submittedName>
        <fullName evidence="1">Uncharacterized protein</fullName>
    </submittedName>
</protein>
<accession>A0A8X6PLR6</accession>
<proteinExistence type="predicted"/>
<dbReference type="Proteomes" id="UP000887013">
    <property type="component" value="Unassembled WGS sequence"/>
</dbReference>
<keyword evidence="2" id="KW-1185">Reference proteome</keyword>
<dbReference type="EMBL" id="BMAW01116422">
    <property type="protein sequence ID" value="GFT70622.1"/>
    <property type="molecule type" value="Genomic_DNA"/>
</dbReference>
<dbReference type="AlphaFoldDB" id="A0A8X6PLR6"/>
<organism evidence="1 2">
    <name type="scientific">Nephila pilipes</name>
    <name type="common">Giant wood spider</name>
    <name type="synonym">Nephila maculata</name>
    <dbReference type="NCBI Taxonomy" id="299642"/>
    <lineage>
        <taxon>Eukaryota</taxon>
        <taxon>Metazoa</taxon>
        <taxon>Ecdysozoa</taxon>
        <taxon>Arthropoda</taxon>
        <taxon>Chelicerata</taxon>
        <taxon>Arachnida</taxon>
        <taxon>Araneae</taxon>
        <taxon>Araneomorphae</taxon>
        <taxon>Entelegynae</taxon>
        <taxon>Araneoidea</taxon>
        <taxon>Nephilidae</taxon>
        <taxon>Nephila</taxon>
    </lineage>
</organism>
<evidence type="ECO:0000313" key="2">
    <source>
        <dbReference type="Proteomes" id="UP000887013"/>
    </source>
</evidence>
<gene>
    <name evidence="1" type="ORF">NPIL_200661</name>
</gene>
<reference evidence="1" key="1">
    <citation type="submission" date="2020-08" db="EMBL/GenBank/DDBJ databases">
        <title>Multicomponent nature underlies the extraordinary mechanical properties of spider dragline silk.</title>
        <authorList>
            <person name="Kono N."/>
            <person name="Nakamura H."/>
            <person name="Mori M."/>
            <person name="Yoshida Y."/>
            <person name="Ohtoshi R."/>
            <person name="Malay A.D."/>
            <person name="Moran D.A.P."/>
            <person name="Tomita M."/>
            <person name="Numata K."/>
            <person name="Arakawa K."/>
        </authorList>
    </citation>
    <scope>NUCLEOTIDE SEQUENCE</scope>
</reference>
<evidence type="ECO:0000313" key="1">
    <source>
        <dbReference type="EMBL" id="GFT70622.1"/>
    </source>
</evidence>
<sequence length="111" mass="12773">MKRDKFYTKFAIKPEGYSDDPYLLGNRMVEIIESSEEGIQLIPTVVTRSAGNPPPPLRSKKETIAWLQVDPFLGKTLFPVRRKKKKFEIPPFEEGEEIVLAEKNCSEFEVN</sequence>
<name>A0A8X6PLR6_NEPPI</name>
<comment type="caution">
    <text evidence="1">The sequence shown here is derived from an EMBL/GenBank/DDBJ whole genome shotgun (WGS) entry which is preliminary data.</text>
</comment>